<protein>
    <recommendedName>
        <fullName evidence="5">DUF2834 domain-containing protein</fullName>
    </recommendedName>
</protein>
<evidence type="ECO:0000256" key="1">
    <source>
        <dbReference type="SAM" id="Phobius"/>
    </source>
</evidence>
<gene>
    <name evidence="3" type="ORF">TU86_19100</name>
</gene>
<sequence>MKKPYLAFIALLLFSSYTAFTLWQADQSLIDFGLQLMSKPDTAQVVIDLYLLGGMACVWMYRDARSKGRPIVTVWPYFLLTAVFVSIGPLLYIVVNGFRHPQSGK</sequence>
<evidence type="ECO:0000256" key="2">
    <source>
        <dbReference type="SAM" id="SignalP"/>
    </source>
</evidence>
<dbReference type="Proteomes" id="UP000036325">
    <property type="component" value="Unassembled WGS sequence"/>
</dbReference>
<feature type="transmembrane region" description="Helical" evidence="1">
    <location>
        <begin position="74"/>
        <end position="95"/>
    </location>
</feature>
<evidence type="ECO:0008006" key="5">
    <source>
        <dbReference type="Google" id="ProtNLM"/>
    </source>
</evidence>
<dbReference type="OrthoDB" id="572911at2"/>
<keyword evidence="1" id="KW-0812">Transmembrane</keyword>
<accession>A0A0J6ICN9</accession>
<organism evidence="3 4">
    <name type="scientific">Pseudomonas weihenstephanensis</name>
    <dbReference type="NCBI Taxonomy" id="1608994"/>
    <lineage>
        <taxon>Bacteria</taxon>
        <taxon>Pseudomonadati</taxon>
        <taxon>Pseudomonadota</taxon>
        <taxon>Gammaproteobacteria</taxon>
        <taxon>Pseudomonadales</taxon>
        <taxon>Pseudomonadaceae</taxon>
        <taxon>Pseudomonas</taxon>
    </lineage>
</organism>
<comment type="caution">
    <text evidence="3">The sequence shown here is derived from an EMBL/GenBank/DDBJ whole genome shotgun (WGS) entry which is preliminary data.</text>
</comment>
<dbReference type="PATRIC" id="fig|1608994.3.peg.4539"/>
<reference evidence="3 4" key="1">
    <citation type="submission" date="2015-02" db="EMBL/GenBank/DDBJ databases">
        <title>Pseudomonas helleri sp. nov. and Pseudomonas weihenstephanensis sp. nov., isolated from raw cows milk.</title>
        <authorList>
            <person name="von Neubeck M."/>
            <person name="Huptas C."/>
            <person name="Wenning M."/>
            <person name="Scherer S."/>
        </authorList>
    </citation>
    <scope>NUCLEOTIDE SEQUENCE [LARGE SCALE GENOMIC DNA]</scope>
    <source>
        <strain evidence="3 4">DSM 29166</strain>
    </source>
</reference>
<keyword evidence="1" id="KW-1133">Transmembrane helix</keyword>
<evidence type="ECO:0000313" key="4">
    <source>
        <dbReference type="Proteomes" id="UP000036325"/>
    </source>
</evidence>
<proteinExistence type="predicted"/>
<evidence type="ECO:0000313" key="3">
    <source>
        <dbReference type="EMBL" id="KMN12355.1"/>
    </source>
</evidence>
<feature type="chain" id="PRO_5005274607" description="DUF2834 domain-containing protein" evidence="2">
    <location>
        <begin position="22"/>
        <end position="105"/>
    </location>
</feature>
<keyword evidence="2" id="KW-0732">Signal</keyword>
<name>A0A0J6ICN9_9PSED</name>
<feature type="transmembrane region" description="Helical" evidence="1">
    <location>
        <begin position="42"/>
        <end position="62"/>
    </location>
</feature>
<dbReference type="EMBL" id="JYLF01000009">
    <property type="protein sequence ID" value="KMN12355.1"/>
    <property type="molecule type" value="Genomic_DNA"/>
</dbReference>
<feature type="signal peptide" evidence="2">
    <location>
        <begin position="1"/>
        <end position="21"/>
    </location>
</feature>
<dbReference type="AlphaFoldDB" id="A0A0J6ICN9"/>
<keyword evidence="1" id="KW-0472">Membrane</keyword>
<dbReference type="RefSeq" id="WP_048365874.1">
    <property type="nucleotide sequence ID" value="NZ_JYLF01000009.1"/>
</dbReference>